<dbReference type="Proteomes" id="UP000014760">
    <property type="component" value="Unassembled WGS sequence"/>
</dbReference>
<dbReference type="InterPro" id="IPR043502">
    <property type="entry name" value="DNA/RNA_pol_sf"/>
</dbReference>
<name>R7T9G1_CAPTE</name>
<organism evidence="3">
    <name type="scientific">Capitella teleta</name>
    <name type="common">Polychaete worm</name>
    <dbReference type="NCBI Taxonomy" id="283909"/>
    <lineage>
        <taxon>Eukaryota</taxon>
        <taxon>Metazoa</taxon>
        <taxon>Spiralia</taxon>
        <taxon>Lophotrochozoa</taxon>
        <taxon>Annelida</taxon>
        <taxon>Polychaeta</taxon>
        <taxon>Sedentaria</taxon>
        <taxon>Scolecida</taxon>
        <taxon>Capitellidae</taxon>
        <taxon>Capitella</taxon>
    </lineage>
</organism>
<gene>
    <name evidence="3" type="ORF">CAPTEDRAFT_55637</name>
</gene>
<feature type="transmembrane region" description="Helical" evidence="1">
    <location>
        <begin position="23"/>
        <end position="44"/>
    </location>
</feature>
<dbReference type="PANTHER" id="PTHR19446">
    <property type="entry name" value="REVERSE TRANSCRIPTASES"/>
    <property type="match status" value="1"/>
</dbReference>
<dbReference type="SUPFAM" id="SSF56672">
    <property type="entry name" value="DNA/RNA polymerases"/>
    <property type="match status" value="1"/>
</dbReference>
<keyword evidence="1" id="KW-0472">Membrane</keyword>
<feature type="non-terminal residue" evidence="3">
    <location>
        <position position="86"/>
    </location>
</feature>
<dbReference type="OMA" id="XISKHTN"/>
<dbReference type="AlphaFoldDB" id="R7T9G1"/>
<dbReference type="InterPro" id="IPR000477">
    <property type="entry name" value="RT_dom"/>
</dbReference>
<evidence type="ECO:0000313" key="4">
    <source>
        <dbReference type="EnsemblMetazoa" id="CapteP55637"/>
    </source>
</evidence>
<dbReference type="HOGENOM" id="CLU_2504198_0_0_1"/>
<keyword evidence="5" id="KW-1185">Reference proteome</keyword>
<evidence type="ECO:0000256" key="1">
    <source>
        <dbReference type="SAM" id="Phobius"/>
    </source>
</evidence>
<dbReference type="EMBL" id="KB312025">
    <property type="protein sequence ID" value="ELT88045.1"/>
    <property type="molecule type" value="Genomic_DNA"/>
</dbReference>
<feature type="non-terminal residue" evidence="3">
    <location>
        <position position="1"/>
    </location>
</feature>
<keyword evidence="1" id="KW-0812">Transmembrane</keyword>
<reference evidence="3 5" key="2">
    <citation type="journal article" date="2013" name="Nature">
        <title>Insights into bilaterian evolution from three spiralian genomes.</title>
        <authorList>
            <person name="Simakov O."/>
            <person name="Marletaz F."/>
            <person name="Cho S.J."/>
            <person name="Edsinger-Gonzales E."/>
            <person name="Havlak P."/>
            <person name="Hellsten U."/>
            <person name="Kuo D.H."/>
            <person name="Larsson T."/>
            <person name="Lv J."/>
            <person name="Arendt D."/>
            <person name="Savage R."/>
            <person name="Osoegawa K."/>
            <person name="de Jong P."/>
            <person name="Grimwood J."/>
            <person name="Chapman J.A."/>
            <person name="Shapiro H."/>
            <person name="Aerts A."/>
            <person name="Otillar R.P."/>
            <person name="Terry A.Y."/>
            <person name="Boore J.L."/>
            <person name="Grigoriev I.V."/>
            <person name="Lindberg D.R."/>
            <person name="Seaver E.C."/>
            <person name="Weisblat D.A."/>
            <person name="Putnam N.H."/>
            <person name="Rokhsar D.S."/>
        </authorList>
    </citation>
    <scope>NUCLEOTIDE SEQUENCE</scope>
    <source>
        <strain evidence="3 5">I ESC-2004</strain>
    </source>
</reference>
<sequence length="86" mass="9708">KKKLYQVFVDFSKAYDRVPRQLLLQRLLALGCGTTMVRTLAVIYKTTKMILRSATITASVGVRQGSPTSCLLFTLLVNDMIRNLKE</sequence>
<dbReference type="EnsemblMetazoa" id="CapteT55637">
    <property type="protein sequence ID" value="CapteP55637"/>
    <property type="gene ID" value="CapteG55637"/>
</dbReference>
<proteinExistence type="predicted"/>
<reference evidence="4" key="3">
    <citation type="submission" date="2015-06" db="UniProtKB">
        <authorList>
            <consortium name="EnsemblMetazoa"/>
        </authorList>
    </citation>
    <scope>IDENTIFICATION</scope>
</reference>
<evidence type="ECO:0000259" key="2">
    <source>
        <dbReference type="PROSITE" id="PS50878"/>
    </source>
</evidence>
<accession>R7T9G1</accession>
<protein>
    <recommendedName>
        <fullName evidence="2">Reverse transcriptase domain-containing protein</fullName>
    </recommendedName>
</protein>
<keyword evidence="1" id="KW-1133">Transmembrane helix</keyword>
<evidence type="ECO:0000313" key="3">
    <source>
        <dbReference type="EMBL" id="ELT88045.1"/>
    </source>
</evidence>
<feature type="domain" description="Reverse transcriptase" evidence="2">
    <location>
        <begin position="1"/>
        <end position="86"/>
    </location>
</feature>
<dbReference type="OrthoDB" id="413835at2759"/>
<dbReference type="EMBL" id="AMQN01003529">
    <property type="status" value="NOT_ANNOTATED_CDS"/>
    <property type="molecule type" value="Genomic_DNA"/>
</dbReference>
<dbReference type="STRING" id="283909.R7T9G1"/>
<reference evidence="5" key="1">
    <citation type="submission" date="2012-12" db="EMBL/GenBank/DDBJ databases">
        <authorList>
            <person name="Hellsten U."/>
            <person name="Grimwood J."/>
            <person name="Chapman J.A."/>
            <person name="Shapiro H."/>
            <person name="Aerts A."/>
            <person name="Otillar R.P."/>
            <person name="Terry A.Y."/>
            <person name="Boore J.L."/>
            <person name="Simakov O."/>
            <person name="Marletaz F."/>
            <person name="Cho S.-J."/>
            <person name="Edsinger-Gonzales E."/>
            <person name="Havlak P."/>
            <person name="Kuo D.-H."/>
            <person name="Larsson T."/>
            <person name="Lv J."/>
            <person name="Arendt D."/>
            <person name="Savage R."/>
            <person name="Osoegawa K."/>
            <person name="de Jong P."/>
            <person name="Lindberg D.R."/>
            <person name="Seaver E.C."/>
            <person name="Weisblat D.A."/>
            <person name="Putnam N.H."/>
            <person name="Grigoriev I.V."/>
            <person name="Rokhsar D.S."/>
        </authorList>
    </citation>
    <scope>NUCLEOTIDE SEQUENCE</scope>
    <source>
        <strain evidence="5">I ESC-2004</strain>
    </source>
</reference>
<evidence type="ECO:0000313" key="5">
    <source>
        <dbReference type="Proteomes" id="UP000014760"/>
    </source>
</evidence>
<dbReference type="Pfam" id="PF00078">
    <property type="entry name" value="RVT_1"/>
    <property type="match status" value="1"/>
</dbReference>
<dbReference type="PROSITE" id="PS50878">
    <property type="entry name" value="RT_POL"/>
    <property type="match status" value="1"/>
</dbReference>